<dbReference type="EMBL" id="BAABHK010000040">
    <property type="protein sequence ID" value="GAA4640810.1"/>
    <property type="molecule type" value="Genomic_DNA"/>
</dbReference>
<accession>A0ABP8UVR8</accession>
<sequence length="84" mass="8971">MRLHHGNAESQLFGDVEVGQAAGDQPQHLTFPRRHPGEPMSELWPGLALPDELAAAASGNGAQQRLIVGDDRPPGSLLRSGARR</sequence>
<proteinExistence type="predicted"/>
<feature type="region of interest" description="Disordered" evidence="1">
    <location>
        <begin position="1"/>
        <end position="41"/>
    </location>
</feature>
<dbReference type="Proteomes" id="UP001501442">
    <property type="component" value="Unassembled WGS sequence"/>
</dbReference>
<protein>
    <submittedName>
        <fullName evidence="2">Uncharacterized protein</fullName>
    </submittedName>
</protein>
<evidence type="ECO:0000256" key="1">
    <source>
        <dbReference type="SAM" id="MobiDB-lite"/>
    </source>
</evidence>
<name>A0ABP8UVR8_9ACTN</name>
<organism evidence="2 3">
    <name type="scientific">Actinoallomurus vinaceus</name>
    <dbReference type="NCBI Taxonomy" id="1080074"/>
    <lineage>
        <taxon>Bacteria</taxon>
        <taxon>Bacillati</taxon>
        <taxon>Actinomycetota</taxon>
        <taxon>Actinomycetes</taxon>
        <taxon>Streptosporangiales</taxon>
        <taxon>Thermomonosporaceae</taxon>
        <taxon>Actinoallomurus</taxon>
    </lineage>
</organism>
<evidence type="ECO:0000313" key="2">
    <source>
        <dbReference type="EMBL" id="GAA4640810.1"/>
    </source>
</evidence>
<comment type="caution">
    <text evidence="2">The sequence shown here is derived from an EMBL/GenBank/DDBJ whole genome shotgun (WGS) entry which is preliminary data.</text>
</comment>
<feature type="region of interest" description="Disordered" evidence="1">
    <location>
        <begin position="64"/>
        <end position="84"/>
    </location>
</feature>
<reference evidence="3" key="1">
    <citation type="journal article" date="2019" name="Int. J. Syst. Evol. Microbiol.">
        <title>The Global Catalogue of Microorganisms (GCM) 10K type strain sequencing project: providing services to taxonomists for standard genome sequencing and annotation.</title>
        <authorList>
            <consortium name="The Broad Institute Genomics Platform"/>
            <consortium name="The Broad Institute Genome Sequencing Center for Infectious Disease"/>
            <person name="Wu L."/>
            <person name="Ma J."/>
        </authorList>
    </citation>
    <scope>NUCLEOTIDE SEQUENCE [LARGE SCALE GENOMIC DNA]</scope>
    <source>
        <strain evidence="3">JCM 17939</strain>
    </source>
</reference>
<gene>
    <name evidence="2" type="ORF">GCM10023196_107660</name>
</gene>
<evidence type="ECO:0000313" key="3">
    <source>
        <dbReference type="Proteomes" id="UP001501442"/>
    </source>
</evidence>
<keyword evidence="3" id="KW-1185">Reference proteome</keyword>